<dbReference type="STRING" id="573061.Clocel_2484"/>
<keyword evidence="2" id="KW-0813">Transport</keyword>
<dbReference type="eggNOG" id="COG1132">
    <property type="taxonomic scope" value="Bacteria"/>
</dbReference>
<dbReference type="GO" id="GO:0016887">
    <property type="term" value="F:ATP hydrolysis activity"/>
    <property type="evidence" value="ECO:0007669"/>
    <property type="project" value="InterPro"/>
</dbReference>
<dbReference type="InterPro" id="IPR027417">
    <property type="entry name" value="P-loop_NTPase"/>
</dbReference>
<sequence>MFKLIGINEFKRLMSYMKPRMKSYLIGLFGQGIGNAIIYIILAFVLKDLVQAADEGNMSIIFQSLKLIGSTVLLLVIFLPIFFYYYKKAVRTTMVEIKKEVFDKIQKLPIEYFDKNHSGNIISRFNNDTLLAEKAFTEGLREIITTAVLGIGSAVIMFLMDWKITLALLGLGLLLSVINMRFAEPIRNLSDKIQTHNGLLTERFTDQLAGFFIVKMFKTENIVKKRFIKYNNEVTGLAIERVNKTAVLEGTNFFLSMIGFAGSLIIGTIMVIRGEIEFATLAAIVQLQLNISDAFLSVGRCFSTLQISLASAGRIFELLDMDEEAYRVKSELISDISPVIEFKDTVYSYNGIDNVLDKISLTISKGNTVAFVGPSGGGKSTLLKLILGFYTANEGAINLYGKSLYEYSFEEIRDSIAYVPQESYLFSDTIKENIRYGRYDATDEEIYNAAKSANVHDFIETLPNGYDTIVEEGGKNISGGQRQRIAIARAFLKNSPIILLDEATSALDTENEQKIKMALESLMKGKTVIVVAHRLSTIKNADKIFVIDGGRVVEEGNHNELIGREGMYCGLIHSQIK</sequence>
<dbReference type="Gene3D" id="3.40.50.300">
    <property type="entry name" value="P-loop containing nucleotide triphosphate hydrolases"/>
    <property type="match status" value="1"/>
</dbReference>
<dbReference type="EMBL" id="CP002160">
    <property type="protein sequence ID" value="ADL52197.1"/>
    <property type="molecule type" value="Genomic_DNA"/>
</dbReference>
<evidence type="ECO:0000259" key="10">
    <source>
        <dbReference type="PROSITE" id="PS50929"/>
    </source>
</evidence>
<keyword evidence="5" id="KW-0067">ATP-binding</keyword>
<dbReference type="InterPro" id="IPR036640">
    <property type="entry name" value="ABC1_TM_sf"/>
</dbReference>
<dbReference type="Gene3D" id="1.20.1560.10">
    <property type="entry name" value="ABC transporter type 1, transmembrane domain"/>
    <property type="match status" value="1"/>
</dbReference>
<feature type="transmembrane region" description="Helical" evidence="8">
    <location>
        <begin position="253"/>
        <end position="272"/>
    </location>
</feature>
<evidence type="ECO:0000313" key="12">
    <source>
        <dbReference type="Proteomes" id="UP000002730"/>
    </source>
</evidence>
<dbReference type="PANTHER" id="PTHR43394:SF1">
    <property type="entry name" value="ATP-BINDING CASSETTE SUB-FAMILY B MEMBER 10, MITOCHONDRIAL"/>
    <property type="match status" value="1"/>
</dbReference>
<evidence type="ECO:0000313" key="11">
    <source>
        <dbReference type="EMBL" id="ADL52197.1"/>
    </source>
</evidence>
<accession>D9SQJ1</accession>
<feature type="transmembrane region" description="Helical" evidence="8">
    <location>
        <begin position="65"/>
        <end position="86"/>
    </location>
</feature>
<dbReference type="InterPro" id="IPR017871">
    <property type="entry name" value="ABC_transporter-like_CS"/>
</dbReference>
<dbReference type="SMART" id="SM00382">
    <property type="entry name" value="AAA"/>
    <property type="match status" value="1"/>
</dbReference>
<dbReference type="Proteomes" id="UP000002730">
    <property type="component" value="Chromosome"/>
</dbReference>
<dbReference type="FunFam" id="3.40.50.300:FF:000287">
    <property type="entry name" value="Multidrug ABC transporter ATP-binding protein"/>
    <property type="match status" value="1"/>
</dbReference>
<feature type="transmembrane region" description="Helical" evidence="8">
    <location>
        <begin position="166"/>
        <end position="183"/>
    </location>
</feature>
<dbReference type="Pfam" id="PF00005">
    <property type="entry name" value="ABC_tran"/>
    <property type="match status" value="1"/>
</dbReference>
<organism evidence="11 12">
    <name type="scientific">Clostridium cellulovorans (strain ATCC 35296 / DSM 3052 / OCM 3 / 743B)</name>
    <dbReference type="NCBI Taxonomy" id="573061"/>
    <lineage>
        <taxon>Bacteria</taxon>
        <taxon>Bacillati</taxon>
        <taxon>Bacillota</taxon>
        <taxon>Clostridia</taxon>
        <taxon>Eubacteriales</taxon>
        <taxon>Clostridiaceae</taxon>
        <taxon>Clostridium</taxon>
    </lineage>
</organism>
<proteinExistence type="predicted"/>
<dbReference type="HOGENOM" id="CLU_000604_84_3_9"/>
<keyword evidence="3 8" id="KW-0812">Transmembrane</keyword>
<dbReference type="KEGG" id="ccb:Clocel_2484"/>
<feature type="domain" description="ABC transmembrane type-1" evidence="10">
    <location>
        <begin position="25"/>
        <end position="306"/>
    </location>
</feature>
<name>D9SQJ1_CLOC7</name>
<dbReference type="PROSITE" id="PS50893">
    <property type="entry name" value="ABC_TRANSPORTER_2"/>
    <property type="match status" value="1"/>
</dbReference>
<evidence type="ECO:0000256" key="2">
    <source>
        <dbReference type="ARBA" id="ARBA00022448"/>
    </source>
</evidence>
<dbReference type="GO" id="GO:0015421">
    <property type="term" value="F:ABC-type oligopeptide transporter activity"/>
    <property type="evidence" value="ECO:0007669"/>
    <property type="project" value="TreeGrafter"/>
</dbReference>
<dbReference type="OrthoDB" id="9770415at2"/>
<evidence type="ECO:0000256" key="7">
    <source>
        <dbReference type="ARBA" id="ARBA00023136"/>
    </source>
</evidence>
<dbReference type="CDD" id="cd07346">
    <property type="entry name" value="ABC_6TM_exporters"/>
    <property type="match status" value="1"/>
</dbReference>
<dbReference type="InterPro" id="IPR011527">
    <property type="entry name" value="ABC1_TM_dom"/>
</dbReference>
<dbReference type="PROSITE" id="PS50929">
    <property type="entry name" value="ABC_TM1F"/>
    <property type="match status" value="1"/>
</dbReference>
<dbReference type="InterPro" id="IPR003439">
    <property type="entry name" value="ABC_transporter-like_ATP-bd"/>
</dbReference>
<keyword evidence="7 8" id="KW-0472">Membrane</keyword>
<evidence type="ECO:0000259" key="9">
    <source>
        <dbReference type="PROSITE" id="PS50893"/>
    </source>
</evidence>
<evidence type="ECO:0000256" key="3">
    <source>
        <dbReference type="ARBA" id="ARBA00022692"/>
    </source>
</evidence>
<feature type="domain" description="ABC transporter" evidence="9">
    <location>
        <begin position="340"/>
        <end position="574"/>
    </location>
</feature>
<dbReference type="AlphaFoldDB" id="D9SQJ1"/>
<protein>
    <submittedName>
        <fullName evidence="11">ABC transporter related</fullName>
    </submittedName>
</protein>
<dbReference type="RefSeq" id="WP_010077593.1">
    <property type="nucleotide sequence ID" value="NC_014393.1"/>
</dbReference>
<dbReference type="PROSITE" id="PS00211">
    <property type="entry name" value="ABC_TRANSPORTER_1"/>
    <property type="match status" value="1"/>
</dbReference>
<keyword evidence="4" id="KW-0547">Nucleotide-binding</keyword>
<evidence type="ECO:0000256" key="5">
    <source>
        <dbReference type="ARBA" id="ARBA00022840"/>
    </source>
</evidence>
<dbReference type="GO" id="GO:0005886">
    <property type="term" value="C:plasma membrane"/>
    <property type="evidence" value="ECO:0007669"/>
    <property type="project" value="UniProtKB-SubCell"/>
</dbReference>
<dbReference type="GO" id="GO:0005524">
    <property type="term" value="F:ATP binding"/>
    <property type="evidence" value="ECO:0007669"/>
    <property type="project" value="UniProtKB-KW"/>
</dbReference>
<dbReference type="InterPro" id="IPR003593">
    <property type="entry name" value="AAA+_ATPase"/>
</dbReference>
<dbReference type="SUPFAM" id="SSF90123">
    <property type="entry name" value="ABC transporter transmembrane region"/>
    <property type="match status" value="1"/>
</dbReference>
<dbReference type="InterPro" id="IPR039421">
    <property type="entry name" value="Type_1_exporter"/>
</dbReference>
<feature type="transmembrane region" description="Helical" evidence="8">
    <location>
        <begin position="21"/>
        <end position="45"/>
    </location>
</feature>
<comment type="subcellular location">
    <subcellularLocation>
        <location evidence="1">Cell membrane</location>
        <topology evidence="1">Multi-pass membrane protein</topology>
    </subcellularLocation>
</comment>
<evidence type="ECO:0000256" key="6">
    <source>
        <dbReference type="ARBA" id="ARBA00022989"/>
    </source>
</evidence>
<evidence type="ECO:0000256" key="4">
    <source>
        <dbReference type="ARBA" id="ARBA00022741"/>
    </source>
</evidence>
<reference evidence="11 12" key="1">
    <citation type="submission" date="2010-08" db="EMBL/GenBank/DDBJ databases">
        <title>Complete sequence of Clostridium cellulovorans 743B.</title>
        <authorList>
            <consortium name="US DOE Joint Genome Institute"/>
            <person name="Lucas S."/>
            <person name="Copeland A."/>
            <person name="Lapidus A."/>
            <person name="Cheng J.-F."/>
            <person name="Bruce D."/>
            <person name="Goodwin L."/>
            <person name="Pitluck S."/>
            <person name="Chertkov O."/>
            <person name="Detter J.C."/>
            <person name="Han C."/>
            <person name="Tapia R."/>
            <person name="Land M."/>
            <person name="Hauser L."/>
            <person name="Chang Y.-J."/>
            <person name="Jeffries C."/>
            <person name="Kyrpides N."/>
            <person name="Ivanova N."/>
            <person name="Mikhailova N."/>
            <person name="Hemme C.L."/>
            <person name="Woyke T."/>
        </authorList>
    </citation>
    <scope>NUCLEOTIDE SEQUENCE [LARGE SCALE GENOMIC DNA]</scope>
    <source>
        <strain evidence="12">ATCC 35296 / DSM 3052 / OCM 3 / 743B</strain>
    </source>
</reference>
<dbReference type="Pfam" id="PF00664">
    <property type="entry name" value="ABC_membrane"/>
    <property type="match status" value="1"/>
</dbReference>
<dbReference type="SUPFAM" id="SSF52540">
    <property type="entry name" value="P-loop containing nucleoside triphosphate hydrolases"/>
    <property type="match status" value="1"/>
</dbReference>
<gene>
    <name evidence="11" type="ordered locus">Clocel_2484</name>
</gene>
<keyword evidence="6 8" id="KW-1133">Transmembrane helix</keyword>
<evidence type="ECO:0000256" key="1">
    <source>
        <dbReference type="ARBA" id="ARBA00004651"/>
    </source>
</evidence>
<dbReference type="PANTHER" id="PTHR43394">
    <property type="entry name" value="ATP-DEPENDENT PERMEASE MDL1, MITOCHONDRIAL"/>
    <property type="match status" value="1"/>
</dbReference>
<keyword evidence="12" id="KW-1185">Reference proteome</keyword>
<evidence type="ECO:0000256" key="8">
    <source>
        <dbReference type="SAM" id="Phobius"/>
    </source>
</evidence>
<feature type="transmembrane region" description="Helical" evidence="8">
    <location>
        <begin position="143"/>
        <end position="160"/>
    </location>
</feature>